<dbReference type="Proteomes" id="UP000662939">
    <property type="component" value="Chromosome"/>
</dbReference>
<gene>
    <name evidence="2" type="ORF">JQS30_15665</name>
</gene>
<evidence type="ECO:0000313" key="2">
    <source>
        <dbReference type="EMBL" id="QSB05171.1"/>
    </source>
</evidence>
<evidence type="ECO:0000313" key="3">
    <source>
        <dbReference type="Proteomes" id="UP000662939"/>
    </source>
</evidence>
<keyword evidence="3" id="KW-1185">Reference proteome</keyword>
<organism evidence="2 3">
    <name type="scientific">Natronoglycomyces albus</name>
    <dbReference type="NCBI Taxonomy" id="2811108"/>
    <lineage>
        <taxon>Bacteria</taxon>
        <taxon>Bacillati</taxon>
        <taxon>Actinomycetota</taxon>
        <taxon>Actinomycetes</taxon>
        <taxon>Glycomycetales</taxon>
        <taxon>Glycomycetaceae</taxon>
        <taxon>Natronoglycomyces</taxon>
    </lineage>
</organism>
<proteinExistence type="predicted"/>
<dbReference type="EMBL" id="CP070496">
    <property type="protein sequence ID" value="QSB05171.1"/>
    <property type="molecule type" value="Genomic_DNA"/>
</dbReference>
<sequence>MTRKHIVPLFSVAILMVSACSSTAPTQETSTSYPNTYSLEFIEDPDEFCQEANFDSVNENFTKDPYHIDVPVAFEPTIITFGPIDVDLACKFEMNYDFGSIRAHTGYMIATEEVDPIDVLARICCPGSHPYYIHDLSDGSWDERSLVRSRIGDNLITIQGWIRKDNILIGVRTDLSLGRSGGQLEPGHADFEYIMHDYLEQHYSDVIEQAKK</sequence>
<dbReference type="AlphaFoldDB" id="A0A895XH49"/>
<protein>
    <submittedName>
        <fullName evidence="2">Uncharacterized protein</fullName>
    </submittedName>
</protein>
<feature type="signal peptide" evidence="1">
    <location>
        <begin position="1"/>
        <end position="24"/>
    </location>
</feature>
<name>A0A895XH49_9ACTN</name>
<accession>A0A895XH49</accession>
<dbReference type="RefSeq" id="WP_213171173.1">
    <property type="nucleotide sequence ID" value="NZ_CP070496.1"/>
</dbReference>
<keyword evidence="1" id="KW-0732">Signal</keyword>
<dbReference type="KEGG" id="nav:JQS30_15665"/>
<feature type="chain" id="PRO_5039359085" evidence="1">
    <location>
        <begin position="25"/>
        <end position="212"/>
    </location>
</feature>
<evidence type="ECO:0000256" key="1">
    <source>
        <dbReference type="SAM" id="SignalP"/>
    </source>
</evidence>
<reference evidence="2" key="1">
    <citation type="submission" date="2021-02" db="EMBL/GenBank/DDBJ databases">
        <title>Natronoglycomyces albus gen. nov., sp. nov, a haloalkaliphilic actinobacterium from a soda solonchak soil.</title>
        <authorList>
            <person name="Sorokin D.Y."/>
            <person name="Khijniak T.V."/>
            <person name="Zakharycheva A.P."/>
            <person name="Boueva O.V."/>
            <person name="Ariskina E.V."/>
            <person name="Hahnke R.L."/>
            <person name="Bunk B."/>
            <person name="Sproer C."/>
            <person name="Schumann P."/>
            <person name="Evtushenko L.I."/>
            <person name="Kublanov I.V."/>
        </authorList>
    </citation>
    <scope>NUCLEOTIDE SEQUENCE</scope>
    <source>
        <strain evidence="2">DSM 106290</strain>
    </source>
</reference>
<dbReference type="PROSITE" id="PS51257">
    <property type="entry name" value="PROKAR_LIPOPROTEIN"/>
    <property type="match status" value="1"/>
</dbReference>